<organism evidence="1 2">
    <name type="scientific">Puccinia graminis f. sp. tritici</name>
    <dbReference type="NCBI Taxonomy" id="56615"/>
    <lineage>
        <taxon>Eukaryota</taxon>
        <taxon>Fungi</taxon>
        <taxon>Dikarya</taxon>
        <taxon>Basidiomycota</taxon>
        <taxon>Pucciniomycotina</taxon>
        <taxon>Pucciniomycetes</taxon>
        <taxon>Pucciniales</taxon>
        <taxon>Pucciniaceae</taxon>
        <taxon>Puccinia</taxon>
    </lineage>
</organism>
<protein>
    <submittedName>
        <fullName evidence="1">Uncharacterized protein</fullName>
    </submittedName>
</protein>
<name>A0A5B0QHC3_PUCGR</name>
<proteinExistence type="predicted"/>
<dbReference type="EMBL" id="VSWC01000015">
    <property type="protein sequence ID" value="KAA1112562.1"/>
    <property type="molecule type" value="Genomic_DNA"/>
</dbReference>
<accession>A0A5B0QHC3</accession>
<sequence>MVIASQPLKTAHVARHRWGRAHSMRSEKGGEYWRRQATAYGTLRLPAPTPAPFLDAKRLQLG</sequence>
<comment type="caution">
    <text evidence="1">The sequence shown here is derived from an EMBL/GenBank/DDBJ whole genome shotgun (WGS) entry which is preliminary data.</text>
</comment>
<dbReference type="AlphaFoldDB" id="A0A5B0QHC3"/>
<evidence type="ECO:0000313" key="1">
    <source>
        <dbReference type="EMBL" id="KAA1112562.1"/>
    </source>
</evidence>
<evidence type="ECO:0000313" key="2">
    <source>
        <dbReference type="Proteomes" id="UP000324748"/>
    </source>
</evidence>
<reference evidence="1 2" key="1">
    <citation type="submission" date="2019-05" db="EMBL/GenBank/DDBJ databases">
        <title>Emergence of the Ug99 lineage of the wheat stem rust pathogen through somatic hybridization.</title>
        <authorList>
            <person name="Li F."/>
            <person name="Upadhyaya N.M."/>
            <person name="Sperschneider J."/>
            <person name="Matny O."/>
            <person name="Nguyen-Phuc H."/>
            <person name="Mago R."/>
            <person name="Raley C."/>
            <person name="Miller M.E."/>
            <person name="Silverstein K.A.T."/>
            <person name="Henningsen E."/>
            <person name="Hirsch C.D."/>
            <person name="Visser B."/>
            <person name="Pretorius Z.A."/>
            <person name="Steffenson B.J."/>
            <person name="Schwessinger B."/>
            <person name="Dodds P.N."/>
            <person name="Figueroa M."/>
        </authorList>
    </citation>
    <scope>NUCLEOTIDE SEQUENCE [LARGE SCALE GENOMIC DNA]</scope>
    <source>
        <strain evidence="1">21-0</strain>
    </source>
</reference>
<keyword evidence="2" id="KW-1185">Reference proteome</keyword>
<dbReference type="Proteomes" id="UP000324748">
    <property type="component" value="Unassembled WGS sequence"/>
</dbReference>
<gene>
    <name evidence="1" type="ORF">PGT21_002122</name>
</gene>